<keyword evidence="2" id="KW-1185">Reference proteome</keyword>
<sequence>MAVALQKHRRGWDTMPSNVKKPYAMTIISHLIEMAAMLGLYRKVFDRAEDKYRAEGNGCMLTGTAVPDLGLDFNFQVTRNRKFRETRLIPTGDVRNLCFGVVPTIYRNLKNTERAGYPTDEPLDPSVLQVGRRTVWIYNFFSRLIYPILPRTFSGKFGILPALSSIHMMTQARAGNREVAQGVLRSHIQEVLRLLNTDDDRASDTDPDRNTNVLPATYRRQASVGDP</sequence>
<evidence type="ECO:0000313" key="2">
    <source>
        <dbReference type="Proteomes" id="UP001065298"/>
    </source>
</evidence>
<accession>A0ACC0QDK0</accession>
<name>A0ACC0QDK0_9HYPO</name>
<evidence type="ECO:0000313" key="1">
    <source>
        <dbReference type="EMBL" id="KAI8650377.1"/>
    </source>
</evidence>
<proteinExistence type="predicted"/>
<comment type="caution">
    <text evidence="1">The sequence shown here is derived from an EMBL/GenBank/DDBJ whole genome shotgun (WGS) entry which is preliminary data.</text>
</comment>
<reference evidence="1" key="1">
    <citation type="submission" date="2022-06" db="EMBL/GenBank/DDBJ databases">
        <title>Fusarium solani species complex genomes reveal bases of compartmentalisation and animal pathogenesis.</title>
        <authorList>
            <person name="Tsai I.J."/>
        </authorList>
    </citation>
    <scope>NUCLEOTIDE SEQUENCE</scope>
    <source>
        <strain evidence="1">Fu6.1</strain>
    </source>
</reference>
<protein>
    <submittedName>
        <fullName evidence="1">Uncharacterized protein</fullName>
    </submittedName>
</protein>
<dbReference type="Proteomes" id="UP001065298">
    <property type="component" value="Chromosome 12"/>
</dbReference>
<dbReference type="EMBL" id="CM046514">
    <property type="protein sequence ID" value="KAI8650377.1"/>
    <property type="molecule type" value="Genomic_DNA"/>
</dbReference>
<organism evidence="1 2">
    <name type="scientific">Fusarium keratoplasticum</name>
    <dbReference type="NCBI Taxonomy" id="1328300"/>
    <lineage>
        <taxon>Eukaryota</taxon>
        <taxon>Fungi</taxon>
        <taxon>Dikarya</taxon>
        <taxon>Ascomycota</taxon>
        <taxon>Pezizomycotina</taxon>
        <taxon>Sordariomycetes</taxon>
        <taxon>Hypocreomycetidae</taxon>
        <taxon>Hypocreales</taxon>
        <taxon>Nectriaceae</taxon>
        <taxon>Fusarium</taxon>
        <taxon>Fusarium solani species complex</taxon>
    </lineage>
</organism>
<gene>
    <name evidence="1" type="ORF">NCS57_01371200</name>
</gene>